<dbReference type="PRINTS" id="PR00081">
    <property type="entry name" value="GDHRDH"/>
</dbReference>
<gene>
    <name evidence="7" type="ORF">KL771_03365</name>
</gene>
<proteinExistence type="inferred from homology"/>
<evidence type="ECO:0000259" key="6">
    <source>
        <dbReference type="Pfam" id="PF01370"/>
    </source>
</evidence>
<evidence type="ECO:0000256" key="2">
    <source>
        <dbReference type="ARBA" id="ARBA00007637"/>
    </source>
</evidence>
<dbReference type="PANTHER" id="PTHR43725:SF53">
    <property type="entry name" value="UDP-ARABINOSE 4-EPIMERASE 1"/>
    <property type="match status" value="1"/>
</dbReference>
<dbReference type="Pfam" id="PF01370">
    <property type="entry name" value="Epimerase"/>
    <property type="match status" value="1"/>
</dbReference>
<dbReference type="AlphaFoldDB" id="A0A947GBU9"/>
<evidence type="ECO:0000313" key="7">
    <source>
        <dbReference type="EMBL" id="MBT9288471.1"/>
    </source>
</evidence>
<dbReference type="RefSeq" id="WP_261967156.1">
    <property type="nucleotide sequence ID" value="NZ_JAHHZF010000002.1"/>
</dbReference>
<sequence>MKALVTGAYGFIGRHVARRLAETGYRVAGVGHGVWALGEWRRWGLEAWHGVDVTLDTLATYGGEPDVIIHCAGSGSVAYSMSHPRQDFERSVLTTLAVLEYQRLYVPAARLVVPSSAGVYGLAETLPIRVDAPRNPVSPYGTNKVIVEDMARSYARHFSLNVAAVRLFSIYGIGLRKQLLWDASLKFSRGEIDFAGTGEETRDWLHVEDAARLIGAAAQAAGRHCPVFNGGTGVATSNRTVLEILARALRPGLLPRFSGQARPGDPQHYQADIASTRDLAWSPSRDLPTEVAAYAEWYARGAE</sequence>
<evidence type="ECO:0000256" key="3">
    <source>
        <dbReference type="ARBA" id="ARBA00018569"/>
    </source>
</evidence>
<comment type="pathway">
    <text evidence="1">Carbohydrate metabolism; galactose metabolism.</text>
</comment>
<dbReference type="InterPro" id="IPR001509">
    <property type="entry name" value="Epimerase_deHydtase"/>
</dbReference>
<organism evidence="7 8">
    <name type="scientific">Prosthecodimorpha staleyi</name>
    <dbReference type="NCBI Taxonomy" id="2840188"/>
    <lineage>
        <taxon>Bacteria</taxon>
        <taxon>Pseudomonadati</taxon>
        <taxon>Pseudomonadota</taxon>
        <taxon>Alphaproteobacteria</taxon>
        <taxon>Hyphomicrobiales</taxon>
        <taxon>Ancalomicrobiaceae</taxon>
        <taxon>Prosthecodimorpha</taxon>
    </lineage>
</organism>
<comment type="similarity">
    <text evidence="2">Belongs to the NAD(P)-dependent epimerase/dehydratase family.</text>
</comment>
<evidence type="ECO:0000256" key="5">
    <source>
        <dbReference type="ARBA" id="ARBA00033067"/>
    </source>
</evidence>
<dbReference type="InterPro" id="IPR002347">
    <property type="entry name" value="SDR_fam"/>
</dbReference>
<comment type="caution">
    <text evidence="7">The sequence shown here is derived from an EMBL/GenBank/DDBJ whole genome shotgun (WGS) entry which is preliminary data.</text>
</comment>
<accession>A0A947GBU9</accession>
<name>A0A947GBU9_9HYPH</name>
<dbReference type="PANTHER" id="PTHR43725">
    <property type="entry name" value="UDP-GLUCOSE 4-EPIMERASE"/>
    <property type="match status" value="1"/>
</dbReference>
<reference evidence="7 8" key="1">
    <citation type="submission" date="2021-06" db="EMBL/GenBank/DDBJ databases">
        <authorList>
            <person name="Grouzdev D.S."/>
            <person name="Koziaeva V."/>
        </authorList>
    </citation>
    <scope>NUCLEOTIDE SEQUENCE [LARGE SCALE GENOMIC DNA]</scope>
    <source>
        <strain evidence="7 8">22</strain>
    </source>
</reference>
<feature type="domain" description="NAD-dependent epimerase/dehydratase" evidence="6">
    <location>
        <begin position="3"/>
        <end position="228"/>
    </location>
</feature>
<dbReference type="Proteomes" id="UP000766595">
    <property type="component" value="Unassembled WGS sequence"/>
</dbReference>
<dbReference type="SUPFAM" id="SSF51735">
    <property type="entry name" value="NAD(P)-binding Rossmann-fold domains"/>
    <property type="match status" value="1"/>
</dbReference>
<keyword evidence="8" id="KW-1185">Reference proteome</keyword>
<protein>
    <recommendedName>
        <fullName evidence="3">UDP-glucose 4-epimerase</fullName>
    </recommendedName>
    <alternativeName>
        <fullName evidence="5">Galactowaldenase</fullName>
    </alternativeName>
    <alternativeName>
        <fullName evidence="4">UDP-galactose 4-epimerase</fullName>
    </alternativeName>
</protein>
<evidence type="ECO:0000256" key="4">
    <source>
        <dbReference type="ARBA" id="ARBA00031367"/>
    </source>
</evidence>
<dbReference type="Gene3D" id="3.40.50.720">
    <property type="entry name" value="NAD(P)-binding Rossmann-like Domain"/>
    <property type="match status" value="1"/>
</dbReference>
<dbReference type="EMBL" id="JAHHZF010000002">
    <property type="protein sequence ID" value="MBT9288471.1"/>
    <property type="molecule type" value="Genomic_DNA"/>
</dbReference>
<evidence type="ECO:0000313" key="8">
    <source>
        <dbReference type="Proteomes" id="UP000766595"/>
    </source>
</evidence>
<evidence type="ECO:0000256" key="1">
    <source>
        <dbReference type="ARBA" id="ARBA00004947"/>
    </source>
</evidence>
<dbReference type="InterPro" id="IPR036291">
    <property type="entry name" value="NAD(P)-bd_dom_sf"/>
</dbReference>